<comment type="caution">
    <text evidence="7">The sequence shown here is derived from an EMBL/GenBank/DDBJ whole genome shotgun (WGS) entry which is preliminary data.</text>
</comment>
<dbReference type="GO" id="GO:0046961">
    <property type="term" value="F:proton-transporting ATPase activity, rotational mechanism"/>
    <property type="evidence" value="ECO:0007669"/>
    <property type="project" value="InterPro"/>
</dbReference>
<reference evidence="7" key="1">
    <citation type="submission" date="2019-08" db="EMBL/GenBank/DDBJ databases">
        <authorList>
            <person name="Kucharzyk K."/>
            <person name="Murdoch R.W."/>
            <person name="Higgins S."/>
            <person name="Loffler F."/>
        </authorList>
    </citation>
    <scope>NUCLEOTIDE SEQUENCE</scope>
</reference>
<proteinExistence type="inferred from homology"/>
<dbReference type="AlphaFoldDB" id="A0A644STF9"/>
<name>A0A644STF9_9ZZZZ</name>
<keyword evidence="6" id="KW-1133">Transmembrane helix</keyword>
<keyword evidence="6" id="KW-0812">Transmembrane</keyword>
<dbReference type="InterPro" id="IPR050873">
    <property type="entry name" value="V-ATPase_V0D/AC39_subunit"/>
</dbReference>
<organism evidence="7">
    <name type="scientific">bioreactor metagenome</name>
    <dbReference type="NCBI Taxonomy" id="1076179"/>
    <lineage>
        <taxon>unclassified sequences</taxon>
        <taxon>metagenomes</taxon>
        <taxon>ecological metagenomes</taxon>
    </lineage>
</organism>
<evidence type="ECO:0000256" key="4">
    <source>
        <dbReference type="ARBA" id="ARBA00023065"/>
    </source>
</evidence>
<protein>
    <submittedName>
        <fullName evidence="7">V-type ATP synthase subunit C</fullName>
    </submittedName>
</protein>
<dbReference type="NCBIfam" id="TIGR02923">
    <property type="entry name" value="AhaC"/>
    <property type="match status" value="1"/>
</dbReference>
<evidence type="ECO:0000256" key="6">
    <source>
        <dbReference type="SAM" id="Phobius"/>
    </source>
</evidence>
<dbReference type="Pfam" id="PF01992">
    <property type="entry name" value="vATP-synt_AC39"/>
    <property type="match status" value="1"/>
</dbReference>
<evidence type="ECO:0000256" key="2">
    <source>
        <dbReference type="ARBA" id="ARBA00022448"/>
    </source>
</evidence>
<dbReference type="NCBIfam" id="NF002267">
    <property type="entry name" value="PRK01198.1-3"/>
    <property type="match status" value="1"/>
</dbReference>
<gene>
    <name evidence="7" type="primary">atpC_3</name>
    <name evidence="7" type="ORF">SDC9_03493</name>
</gene>
<keyword evidence="6" id="KW-0472">Membrane</keyword>
<dbReference type="SUPFAM" id="SSF103486">
    <property type="entry name" value="V-type ATP synthase subunit C"/>
    <property type="match status" value="1"/>
</dbReference>
<feature type="transmembrane region" description="Helical" evidence="6">
    <location>
        <begin position="18"/>
        <end position="37"/>
    </location>
</feature>
<keyword evidence="3" id="KW-0375">Hydrogen ion transport</keyword>
<dbReference type="InterPro" id="IPR002843">
    <property type="entry name" value="ATPase_V0-cplx_csu/dsu"/>
</dbReference>
<evidence type="ECO:0000313" key="7">
    <source>
        <dbReference type="EMBL" id="MPL57968.1"/>
    </source>
</evidence>
<dbReference type="HAMAP" id="MF_00314">
    <property type="entry name" value="ATP_synth_C_arch"/>
    <property type="match status" value="1"/>
</dbReference>
<evidence type="ECO:0000256" key="1">
    <source>
        <dbReference type="ARBA" id="ARBA00006709"/>
    </source>
</evidence>
<dbReference type="PANTHER" id="PTHR38682">
    <property type="entry name" value="V-TYPE ATP SYNTHASE SUBUNIT C"/>
    <property type="match status" value="1"/>
</dbReference>
<dbReference type="InterPro" id="IPR035067">
    <property type="entry name" value="V-type_ATPase_csu/dsu"/>
</dbReference>
<accession>A0A644STF9</accession>
<sequence>MADEITALLSQFGISPEAFIALAVIAVVVVGAIIVIITSRPVLDIYPYLHPIARVRARKGRLFDEKQISEIVESNTLDEVKNYLRGFPDYAEYVDNFELEKAFDIQLAETYDLLSRIAPKKVQKSFYALAKKSDITNIKSLLAAKQMGMDKKATLNLLIPTGKLYGEIEQLADANNINEVITGLDGTEYSAILEDAIPEYEELGMILPLESALDKYYLQNLLESSGTPSDENSQVLYSYVGDQVDVSNLKLIIRAKADGLSYDKTSPYMIQNGYKLREWKLKDLMESEDVAGVISSLEGTDFSNILADALSEYNETGSVSIFEKTLDEYLINNAKSLSLRKPLGIGPILGFLSQKEREIKNLKIIVRAKREINFPISELKEMLV</sequence>
<evidence type="ECO:0000256" key="5">
    <source>
        <dbReference type="ARBA" id="ARBA00023310"/>
    </source>
</evidence>
<dbReference type="Gene3D" id="1.10.132.50">
    <property type="entry name" value="ATP synthase (C/AC39) subunit, domain 3"/>
    <property type="match status" value="1"/>
</dbReference>
<keyword evidence="2" id="KW-0813">Transport</keyword>
<comment type="similarity">
    <text evidence="1">Belongs to the V-ATPase V0D/AC39 subunit family.</text>
</comment>
<keyword evidence="4" id="KW-0406">Ion transport</keyword>
<dbReference type="InterPro" id="IPR044911">
    <property type="entry name" value="V-type_ATPase_csu/dsu_dom_3"/>
</dbReference>
<dbReference type="Gene3D" id="1.20.1690.10">
    <property type="entry name" value="V-type ATP synthase subunit C domain"/>
    <property type="match status" value="2"/>
</dbReference>
<dbReference type="GO" id="GO:0006754">
    <property type="term" value="P:ATP biosynthetic process"/>
    <property type="evidence" value="ECO:0007669"/>
    <property type="project" value="UniProtKB-KW"/>
</dbReference>
<dbReference type="GO" id="GO:0033179">
    <property type="term" value="C:proton-transporting V-type ATPase, V0 domain"/>
    <property type="evidence" value="ECO:0007669"/>
    <property type="project" value="InterPro"/>
</dbReference>
<keyword evidence="5" id="KW-0066">ATP synthesis</keyword>
<dbReference type="InterPro" id="IPR014272">
    <property type="entry name" value="ATPase_V0-cplx_csu"/>
</dbReference>
<evidence type="ECO:0000256" key="3">
    <source>
        <dbReference type="ARBA" id="ARBA00022781"/>
    </source>
</evidence>
<dbReference type="InterPro" id="IPR036079">
    <property type="entry name" value="ATPase_csu/dsu_sf"/>
</dbReference>
<dbReference type="EMBL" id="VSSQ01000006">
    <property type="protein sequence ID" value="MPL57968.1"/>
    <property type="molecule type" value="Genomic_DNA"/>
</dbReference>
<dbReference type="PANTHER" id="PTHR38682:SF1">
    <property type="entry name" value="V-TYPE ATP SYNTHASE SUBUNIT C"/>
    <property type="match status" value="1"/>
</dbReference>